<dbReference type="GO" id="GO:0005516">
    <property type="term" value="F:calmodulin binding"/>
    <property type="evidence" value="ECO:0007669"/>
    <property type="project" value="UniProtKB-KW"/>
</dbReference>
<keyword evidence="6 17" id="KW-0812">Transmembrane</keyword>
<feature type="transmembrane region" description="Helical" evidence="17">
    <location>
        <begin position="123"/>
        <end position="141"/>
    </location>
</feature>
<dbReference type="Gene3D" id="1.20.1110.10">
    <property type="entry name" value="Calcium-transporting ATPase, transmembrane domain"/>
    <property type="match status" value="3"/>
</dbReference>
<evidence type="ECO:0000256" key="5">
    <source>
        <dbReference type="ARBA" id="ARBA00022568"/>
    </source>
</evidence>
<keyword evidence="9 17" id="KW-0106">Calcium</keyword>
<protein>
    <recommendedName>
        <fullName evidence="17">Calcium-transporting ATPase</fullName>
        <ecNumber evidence="17">7.2.2.10</ecNumber>
    </recommendedName>
</protein>
<comment type="function">
    <text evidence="17">Catalyzes the hydrolysis of ATP coupled with the transport of calcium.</text>
</comment>
<dbReference type="InterPro" id="IPR023298">
    <property type="entry name" value="ATPase_P-typ_TM_dom_sf"/>
</dbReference>
<feature type="domain" description="Cation-transporting P-type ATPase N-terminal" evidence="19">
    <location>
        <begin position="64"/>
        <end position="140"/>
    </location>
</feature>
<dbReference type="SUPFAM" id="SSF81653">
    <property type="entry name" value="Calcium ATPase, transduction domain A"/>
    <property type="match status" value="1"/>
</dbReference>
<evidence type="ECO:0000256" key="10">
    <source>
        <dbReference type="ARBA" id="ARBA00022840"/>
    </source>
</evidence>
<feature type="region of interest" description="Disordered" evidence="18">
    <location>
        <begin position="310"/>
        <end position="358"/>
    </location>
</feature>
<dbReference type="GO" id="GO:0005524">
    <property type="term" value="F:ATP binding"/>
    <property type="evidence" value="ECO:0007669"/>
    <property type="project" value="UniProtKB-KW"/>
</dbReference>
<dbReference type="NCBIfam" id="TIGR01494">
    <property type="entry name" value="ATPase_P-type"/>
    <property type="match status" value="3"/>
</dbReference>
<proteinExistence type="inferred from homology"/>
<dbReference type="SFLD" id="SFLDF00027">
    <property type="entry name" value="p-type_atpase"/>
    <property type="match status" value="1"/>
</dbReference>
<evidence type="ECO:0000256" key="3">
    <source>
        <dbReference type="ARBA" id="ARBA00022448"/>
    </source>
</evidence>
<evidence type="ECO:0000256" key="15">
    <source>
        <dbReference type="ARBA" id="ARBA00023065"/>
    </source>
</evidence>
<keyword evidence="11" id="KW-0460">Magnesium</keyword>
<keyword evidence="8 17" id="KW-0547">Nucleotide-binding</keyword>
<dbReference type="InterPro" id="IPR008250">
    <property type="entry name" value="ATPase_P-typ_transduc_dom_A_sf"/>
</dbReference>
<comment type="catalytic activity">
    <reaction evidence="17">
        <text>Ca(2+)(in) + ATP + H2O = Ca(2+)(out) + ADP + phosphate + H(+)</text>
        <dbReference type="Rhea" id="RHEA:18105"/>
        <dbReference type="ChEBI" id="CHEBI:15377"/>
        <dbReference type="ChEBI" id="CHEBI:15378"/>
        <dbReference type="ChEBI" id="CHEBI:29108"/>
        <dbReference type="ChEBI" id="CHEBI:30616"/>
        <dbReference type="ChEBI" id="CHEBI:43474"/>
        <dbReference type="ChEBI" id="CHEBI:456216"/>
        <dbReference type="EC" id="7.2.2.10"/>
    </reaction>
</comment>
<evidence type="ECO:0000256" key="12">
    <source>
        <dbReference type="ARBA" id="ARBA00022860"/>
    </source>
</evidence>
<dbReference type="NCBIfam" id="TIGR01517">
    <property type="entry name" value="ATPase-IIB_Ca"/>
    <property type="match status" value="1"/>
</dbReference>
<evidence type="ECO:0000313" key="20">
    <source>
        <dbReference type="EMBL" id="CAF0846689.1"/>
    </source>
</evidence>
<keyword evidence="14 17" id="KW-1133">Transmembrane helix</keyword>
<dbReference type="CDD" id="cd02081">
    <property type="entry name" value="P-type_ATPase_Ca_PMCA-like"/>
    <property type="match status" value="1"/>
</dbReference>
<keyword evidence="21" id="KW-1185">Reference proteome</keyword>
<dbReference type="Proteomes" id="UP000663879">
    <property type="component" value="Unassembled WGS sequence"/>
</dbReference>
<dbReference type="PROSITE" id="PS00154">
    <property type="entry name" value="ATPASE_E1_E2"/>
    <property type="match status" value="1"/>
</dbReference>
<evidence type="ECO:0000256" key="7">
    <source>
        <dbReference type="ARBA" id="ARBA00022723"/>
    </source>
</evidence>
<keyword evidence="3 17" id="KW-0813">Transport</keyword>
<dbReference type="PANTHER" id="PTHR24093:SF369">
    <property type="entry name" value="CALCIUM-TRANSPORTING ATPASE"/>
    <property type="match status" value="1"/>
</dbReference>
<dbReference type="InterPro" id="IPR044492">
    <property type="entry name" value="P_typ_ATPase_HD_dom"/>
</dbReference>
<feature type="transmembrane region" description="Helical" evidence="17">
    <location>
        <begin position="1025"/>
        <end position="1051"/>
    </location>
</feature>
<dbReference type="SUPFAM" id="SSF81660">
    <property type="entry name" value="Metal cation-transporting ATPase, ATP-binding domain N"/>
    <property type="match status" value="1"/>
</dbReference>
<dbReference type="Gene3D" id="3.40.1110.10">
    <property type="entry name" value="Calcium-transporting ATPase, cytoplasmic domain N"/>
    <property type="match status" value="1"/>
</dbReference>
<dbReference type="SUPFAM" id="SSF81665">
    <property type="entry name" value="Calcium ATPase, transmembrane domain M"/>
    <property type="match status" value="1"/>
</dbReference>
<keyword evidence="7" id="KW-0479">Metal-binding</keyword>
<keyword evidence="13" id="KW-1278">Translocase</keyword>
<dbReference type="SUPFAM" id="SSF56784">
    <property type="entry name" value="HAD-like"/>
    <property type="match status" value="1"/>
</dbReference>
<dbReference type="GO" id="GO:0016887">
    <property type="term" value="F:ATP hydrolysis activity"/>
    <property type="evidence" value="ECO:0007669"/>
    <property type="project" value="InterPro"/>
</dbReference>
<evidence type="ECO:0000259" key="19">
    <source>
        <dbReference type="SMART" id="SM00831"/>
    </source>
</evidence>
<dbReference type="FunFam" id="2.70.150.10:FF:000001">
    <property type="entry name" value="Calcium-transporting ATPase"/>
    <property type="match status" value="1"/>
</dbReference>
<evidence type="ECO:0000256" key="8">
    <source>
        <dbReference type="ARBA" id="ARBA00022741"/>
    </source>
</evidence>
<feature type="transmembrane region" description="Helical" evidence="17">
    <location>
        <begin position="875"/>
        <end position="895"/>
    </location>
</feature>
<dbReference type="EMBL" id="CAJNOC010001228">
    <property type="protein sequence ID" value="CAF0846689.1"/>
    <property type="molecule type" value="Genomic_DNA"/>
</dbReference>
<dbReference type="GO" id="GO:0051480">
    <property type="term" value="P:regulation of cytosolic calcium ion concentration"/>
    <property type="evidence" value="ECO:0007669"/>
    <property type="project" value="TreeGrafter"/>
</dbReference>
<evidence type="ECO:0000256" key="16">
    <source>
        <dbReference type="ARBA" id="ARBA00023136"/>
    </source>
</evidence>
<dbReference type="InterPro" id="IPR059000">
    <property type="entry name" value="ATPase_P-type_domA"/>
</dbReference>
<evidence type="ECO:0000256" key="9">
    <source>
        <dbReference type="ARBA" id="ARBA00022837"/>
    </source>
</evidence>
<evidence type="ECO:0000313" key="21">
    <source>
        <dbReference type="Proteomes" id="UP000663879"/>
    </source>
</evidence>
<dbReference type="Pfam" id="PF08282">
    <property type="entry name" value="Hydrolase_3"/>
    <property type="match status" value="1"/>
</dbReference>
<dbReference type="GO" id="GO:0005388">
    <property type="term" value="F:P-type calcium transporter activity"/>
    <property type="evidence" value="ECO:0007669"/>
    <property type="project" value="UniProtKB-EC"/>
</dbReference>
<dbReference type="PRINTS" id="PR00121">
    <property type="entry name" value="NAKATPASE"/>
</dbReference>
<feature type="transmembrane region" description="Helical" evidence="17">
    <location>
        <begin position="987"/>
        <end position="1004"/>
    </location>
</feature>
<evidence type="ECO:0000256" key="4">
    <source>
        <dbReference type="ARBA" id="ARBA00022475"/>
    </source>
</evidence>
<dbReference type="Pfam" id="PF00122">
    <property type="entry name" value="E1-E2_ATPase"/>
    <property type="match status" value="1"/>
</dbReference>
<feature type="transmembrane region" description="Helical" evidence="17">
    <location>
        <begin position="1063"/>
        <end position="1084"/>
    </location>
</feature>
<keyword evidence="10 17" id="KW-0067">ATP-binding</keyword>
<dbReference type="SFLD" id="SFLDS00003">
    <property type="entry name" value="Haloacid_Dehalogenase"/>
    <property type="match status" value="1"/>
</dbReference>
<comment type="caution">
    <text evidence="20">The sequence shown here is derived from an EMBL/GenBank/DDBJ whole genome shotgun (WGS) entry which is preliminary data.</text>
</comment>
<evidence type="ECO:0000256" key="11">
    <source>
        <dbReference type="ARBA" id="ARBA00022842"/>
    </source>
</evidence>
<dbReference type="SMART" id="SM00831">
    <property type="entry name" value="Cation_ATPase_N"/>
    <property type="match status" value="1"/>
</dbReference>
<evidence type="ECO:0000256" key="17">
    <source>
        <dbReference type="RuleBase" id="RU361146"/>
    </source>
</evidence>
<dbReference type="InterPro" id="IPR006408">
    <property type="entry name" value="P-type_ATPase_IIB"/>
</dbReference>
<comment type="similarity">
    <text evidence="2">Belongs to the cation transport ATPase (P-type) (TC 3.A.3) family. Type IIB subfamily.</text>
</comment>
<dbReference type="InterPro" id="IPR036412">
    <property type="entry name" value="HAD-like_sf"/>
</dbReference>
<feature type="transmembrane region" description="Helical" evidence="17">
    <location>
        <begin position="167"/>
        <end position="186"/>
    </location>
</feature>
<keyword evidence="4" id="KW-1003">Cell membrane</keyword>
<dbReference type="Pfam" id="PF13246">
    <property type="entry name" value="Cation_ATPase"/>
    <property type="match status" value="1"/>
</dbReference>
<dbReference type="Gene3D" id="2.70.150.10">
    <property type="entry name" value="Calcium-transporting ATPase, cytoplasmic transduction domain A"/>
    <property type="match status" value="1"/>
</dbReference>
<dbReference type="InterPro" id="IPR006068">
    <property type="entry name" value="ATPase_P-typ_cation-transptr_C"/>
</dbReference>
<keyword evidence="15 17" id="KW-0406">Ion transport</keyword>
<dbReference type="PRINTS" id="PR00119">
    <property type="entry name" value="CATATPASE"/>
</dbReference>
<dbReference type="PANTHER" id="PTHR24093">
    <property type="entry name" value="CATION TRANSPORTING ATPASE"/>
    <property type="match status" value="1"/>
</dbReference>
<dbReference type="OrthoDB" id="116380at2759"/>
<sequence length="1171" mass="131538">MSVYKKSNEEIVGTEQMHNKSEPTTSASARNGAIDTNNFEFNIKVNDLKDLIQLKGPEATERIRLKFGDAENLAQNLHTDILNGLNDKPEQLKKRVRVYGKNEIPPKPPKTIFQLAFEALQDTTLVMLMICSVISISLSFYHPSDEKEIVDEEFRSVEKKDLGNLEWVEGAAIMIAVVVVVFVTAFNDWRKEKQFRGLQDQIESDNLASVIRNGQMIQINVKEIVVGDICCIKYGDLIPADGLVVNSSDLKIDESSLTGETDLIKKNSHENAILLSGTHVMEGSGQFLVLAVGLNSQTGIIMTLLGATSEEKDHDSEQPVKKKKNSKKLYNSLNTQQDDKISPEQDKPLPEEIKEKKKKSVKKHRSVLQIKLGKLALQIGYIGMLSAFCTFIILVIRMSIEEFIIKGRQWSNIYIKYIIAYLIQGITVIVVAVPEGLPLAVTLALAFAVRKMTKDNNLVRHLDACETMGNATTICSDKTGTLTTNRMTAVECWIADKHYKKIPKELSPKLFELISESISVNTNYTSRIEQTKVENELPKQIGNKTECALLGLVNELGGNFEMVRKEFPNDQFVKVYTFNSARKMMSTIVRNKSNPNSFRLYSKGASEMVLSKCGWYLDSDGRPVKLDEEKISNLIHTVVEPMAVNGLRTLCVAYREFSSLDEANQNEPNAKLFDTEPNWDDEDLVINDLTCLCLVGIEDPVRPEVPDAIRKCQTSGVVVRMITGDNINTATSIAMKCGIVKPGDDFLILESKDFNRRIRDEHGEVKQHLLDKVWPKLRVLARSSPTDKHILVNGIVESKNSVNREVVAVTGDGTNDGPALKRADVGFAMGIQGTDVAKEASDIILTDDNFSSIVKAMMWGRNVYDAIAKFLQFQLTANFSAGIFSVVCAATIQAVPLKAVQMLWVNLVMDTLASLALATEPPTEDLLKRKPYGRNKSIISYTMLKNMLGHAVYQLIVLFFLVYKIEDWMQVESVIRYNDLNKLREPSVHFTIIFNAFVLMTLFNEINARKIHNERNVFSGIQRNMIFLLIWIFCFIGQILIVNFGGIIFAVERLELDQWMWCMALGFGSLIWGQVITTIPTSAVKKFAAIFKGKKPEEIPLMDLEEEIDQDQDAIEKSKLLWMRGAHRLSNQMKVVEVFQAKLNEVIDASDLGGSVISLKDRVRELSEMNS</sequence>
<gene>
    <name evidence="20" type="ORF">OXX778_LOCUS8735</name>
</gene>
<evidence type="ECO:0000256" key="14">
    <source>
        <dbReference type="ARBA" id="ARBA00022989"/>
    </source>
</evidence>
<organism evidence="20 21">
    <name type="scientific">Brachionus calyciflorus</name>
    <dbReference type="NCBI Taxonomy" id="104777"/>
    <lineage>
        <taxon>Eukaryota</taxon>
        <taxon>Metazoa</taxon>
        <taxon>Spiralia</taxon>
        <taxon>Gnathifera</taxon>
        <taxon>Rotifera</taxon>
        <taxon>Eurotatoria</taxon>
        <taxon>Monogononta</taxon>
        <taxon>Pseudotrocha</taxon>
        <taxon>Ploima</taxon>
        <taxon>Brachionidae</taxon>
        <taxon>Brachionus</taxon>
    </lineage>
</organism>
<evidence type="ECO:0000256" key="2">
    <source>
        <dbReference type="ARBA" id="ARBA00006124"/>
    </source>
</evidence>
<accession>A0A813W5T3</accession>
<dbReference type="InterPro" id="IPR018303">
    <property type="entry name" value="ATPase_P-typ_P_site"/>
</dbReference>
<comment type="caution">
    <text evidence="17">Lacks conserved residue(s) required for the propagation of feature annotation.</text>
</comment>
<dbReference type="InterPro" id="IPR001757">
    <property type="entry name" value="P_typ_ATPase"/>
</dbReference>
<feature type="compositionally biased region" description="Basic and acidic residues" evidence="18">
    <location>
        <begin position="310"/>
        <end position="320"/>
    </location>
</feature>
<dbReference type="InterPro" id="IPR004014">
    <property type="entry name" value="ATPase_P-typ_cation-transptr_N"/>
</dbReference>
<keyword evidence="12" id="KW-0112">Calmodulin-binding</keyword>
<comment type="subcellular location">
    <subcellularLocation>
        <location evidence="1">Cell membrane</location>
        <topology evidence="1">Multi-pass membrane protein</topology>
    </subcellularLocation>
    <subcellularLocation>
        <location evidence="17">Membrane</location>
        <topology evidence="17">Multi-pass membrane protein</topology>
    </subcellularLocation>
</comment>
<dbReference type="AlphaFoldDB" id="A0A813W5T3"/>
<dbReference type="InterPro" id="IPR023299">
    <property type="entry name" value="ATPase_P-typ_cyto_dom_N"/>
</dbReference>
<dbReference type="GO" id="GO:0046872">
    <property type="term" value="F:metal ion binding"/>
    <property type="evidence" value="ECO:0007669"/>
    <property type="project" value="UniProtKB-KW"/>
</dbReference>
<dbReference type="FunFam" id="1.20.1110.10:FF:000002">
    <property type="entry name" value="Calcium-transporting ATPase"/>
    <property type="match status" value="1"/>
</dbReference>
<feature type="region of interest" description="Disordered" evidence="18">
    <location>
        <begin position="1"/>
        <end position="32"/>
    </location>
</feature>
<feature type="transmembrane region" description="Helical" evidence="17">
    <location>
        <begin position="375"/>
        <end position="398"/>
    </location>
</feature>
<keyword evidence="16 17" id="KW-0472">Membrane</keyword>
<evidence type="ECO:0000256" key="18">
    <source>
        <dbReference type="SAM" id="MobiDB-lite"/>
    </source>
</evidence>
<reference evidence="20" key="1">
    <citation type="submission" date="2021-02" db="EMBL/GenBank/DDBJ databases">
        <authorList>
            <person name="Nowell W R."/>
        </authorList>
    </citation>
    <scope>NUCLEOTIDE SEQUENCE</scope>
    <source>
        <strain evidence="20">Ploen Becks lab</strain>
    </source>
</reference>
<name>A0A813W5T3_9BILA</name>
<feature type="compositionally biased region" description="Polar residues" evidence="18">
    <location>
        <begin position="22"/>
        <end position="32"/>
    </location>
</feature>
<dbReference type="Pfam" id="PF00690">
    <property type="entry name" value="Cation_ATPase_N"/>
    <property type="match status" value="1"/>
</dbReference>
<keyword evidence="5 17" id="KW-0109">Calcium transport</keyword>
<dbReference type="FunFam" id="1.20.1110.10:FF:000001">
    <property type="entry name" value="Calcium-transporting ATPase"/>
    <property type="match status" value="1"/>
</dbReference>
<feature type="transmembrane region" description="Helical" evidence="17">
    <location>
        <begin position="938"/>
        <end position="963"/>
    </location>
</feature>
<evidence type="ECO:0000256" key="6">
    <source>
        <dbReference type="ARBA" id="ARBA00022692"/>
    </source>
</evidence>
<dbReference type="EC" id="7.2.2.10" evidence="17"/>
<dbReference type="Pfam" id="PF00689">
    <property type="entry name" value="Cation_ATPase_C"/>
    <property type="match status" value="1"/>
</dbReference>
<evidence type="ECO:0000256" key="1">
    <source>
        <dbReference type="ARBA" id="ARBA00004651"/>
    </source>
</evidence>
<evidence type="ECO:0000256" key="13">
    <source>
        <dbReference type="ARBA" id="ARBA00022967"/>
    </source>
</evidence>
<dbReference type="SFLD" id="SFLDG00002">
    <property type="entry name" value="C1.7:_P-type_atpase_like"/>
    <property type="match status" value="1"/>
</dbReference>
<feature type="compositionally biased region" description="Basic and acidic residues" evidence="18">
    <location>
        <begin position="337"/>
        <end position="355"/>
    </location>
</feature>
<dbReference type="GO" id="GO:0005886">
    <property type="term" value="C:plasma membrane"/>
    <property type="evidence" value="ECO:0007669"/>
    <property type="project" value="UniProtKB-SubCell"/>
</dbReference>
<feature type="transmembrane region" description="Helical" evidence="17">
    <location>
        <begin position="418"/>
        <end position="449"/>
    </location>
</feature>